<evidence type="ECO:0000256" key="6">
    <source>
        <dbReference type="ARBA" id="ARBA00016919"/>
    </source>
</evidence>
<dbReference type="InterPro" id="IPR045031">
    <property type="entry name" value="DHP_synth-like"/>
</dbReference>
<dbReference type="GO" id="GO:0046872">
    <property type="term" value="F:metal ion binding"/>
    <property type="evidence" value="ECO:0007669"/>
    <property type="project" value="UniProtKB-KW"/>
</dbReference>
<dbReference type="Gene3D" id="3.20.20.20">
    <property type="entry name" value="Dihydropteroate synthase-like"/>
    <property type="match status" value="1"/>
</dbReference>
<evidence type="ECO:0000256" key="9">
    <source>
        <dbReference type="ARBA" id="ARBA00022842"/>
    </source>
</evidence>
<keyword evidence="9 12" id="KW-0460">Magnesium</keyword>
<dbReference type="EMBL" id="JASOOE010000003">
    <property type="protein sequence ID" value="MDK7186695.1"/>
    <property type="molecule type" value="Genomic_DNA"/>
</dbReference>
<protein>
    <recommendedName>
        <fullName evidence="6 12">Dihydropteroate synthase</fullName>
        <shortName evidence="12">DHPS</shortName>
        <ecNumber evidence="5 12">2.5.1.15</ecNumber>
    </recommendedName>
    <alternativeName>
        <fullName evidence="11 12">Dihydropteroate pyrophosphorylase</fullName>
    </alternativeName>
</protein>
<dbReference type="InterPro" id="IPR011005">
    <property type="entry name" value="Dihydropteroate_synth-like_sf"/>
</dbReference>
<dbReference type="InterPro" id="IPR000489">
    <property type="entry name" value="Pterin-binding_dom"/>
</dbReference>
<organism evidence="14 15">
    <name type="scientific">Facklamia hominis</name>
    <dbReference type="NCBI Taxonomy" id="178214"/>
    <lineage>
        <taxon>Bacteria</taxon>
        <taxon>Bacillati</taxon>
        <taxon>Bacillota</taxon>
        <taxon>Bacilli</taxon>
        <taxon>Lactobacillales</taxon>
        <taxon>Aerococcaceae</taxon>
        <taxon>Facklamia</taxon>
    </lineage>
</organism>
<evidence type="ECO:0000256" key="12">
    <source>
        <dbReference type="RuleBase" id="RU361205"/>
    </source>
</evidence>
<dbReference type="GO" id="GO:0046656">
    <property type="term" value="P:folic acid biosynthetic process"/>
    <property type="evidence" value="ECO:0007669"/>
    <property type="project" value="UniProtKB-KW"/>
</dbReference>
<sequence>MEVKQVVRDFHFNQRKICHGQATIICGIVNVTPDSFSDGGQWYQTDKAINRAKYLIQAGCKMIDIGGESTRPGSSYVEIDEEIERVVPVIKALRQDSDVIISVDTWKAEVAKAAIEAGADIINDITGLLGDSAMANVISQSQVGCVAMFNPVIVRPEHPSAKIFPHFGAEGIFTHQELQAFSQMDDLSLMEAYFDKTLEIAQAAGISLNRLMLDPGIGFGLTKKENYHLVRESQRIHDWGFTCFLGVSRKRFIQNTLAEAGFDIDPSKEEGFALRDEASAALTAVASYMGIEVVRVHVAKEHVVAGLIGSNIRLADQLDDTNFAAYQKK</sequence>
<comment type="caution">
    <text evidence="14">The sequence shown here is derived from an EMBL/GenBank/DDBJ whole genome shotgun (WGS) entry which is preliminary data.</text>
</comment>
<evidence type="ECO:0000256" key="10">
    <source>
        <dbReference type="ARBA" id="ARBA00022909"/>
    </source>
</evidence>
<comment type="cofactor">
    <cofactor evidence="2 12">
        <name>Mg(2+)</name>
        <dbReference type="ChEBI" id="CHEBI:18420"/>
    </cofactor>
</comment>
<comment type="function">
    <text evidence="12">Catalyzes the condensation of para-aminobenzoate (pABA) with 6-hydroxymethyl-7,8-dihydropterin diphosphate (DHPt-PP) to form 7,8-dihydropteroate (H2Pte), the immediate precursor of folate derivatives.</text>
</comment>
<name>A0AAJ1V1M6_9LACT</name>
<dbReference type="PANTHER" id="PTHR20941">
    <property type="entry name" value="FOLATE SYNTHESIS PROTEINS"/>
    <property type="match status" value="1"/>
</dbReference>
<dbReference type="RefSeq" id="WP_016647666.1">
    <property type="nucleotide sequence ID" value="NZ_JASOOE010000003.1"/>
</dbReference>
<reference evidence="14" key="1">
    <citation type="submission" date="2023-05" db="EMBL/GenBank/DDBJ databases">
        <title>Cataloging the Phylogenetic Diversity of Human Bladder Bacteria.</title>
        <authorList>
            <person name="Du J."/>
        </authorList>
    </citation>
    <scope>NUCLEOTIDE SEQUENCE</scope>
    <source>
        <strain evidence="14">UMB1231</strain>
    </source>
</reference>
<dbReference type="Proteomes" id="UP001229251">
    <property type="component" value="Unassembled WGS sequence"/>
</dbReference>
<feature type="domain" description="Pterin-binding" evidence="13">
    <location>
        <begin position="23"/>
        <end position="309"/>
    </location>
</feature>
<keyword evidence="7 12" id="KW-0808">Transferase</keyword>
<comment type="similarity">
    <text evidence="4 12">Belongs to the DHPS family.</text>
</comment>
<evidence type="ECO:0000256" key="5">
    <source>
        <dbReference type="ARBA" id="ARBA00012458"/>
    </source>
</evidence>
<gene>
    <name evidence="14" type="primary">folP</name>
    <name evidence="14" type="ORF">QP433_01725</name>
</gene>
<dbReference type="CDD" id="cd00739">
    <property type="entry name" value="DHPS"/>
    <property type="match status" value="1"/>
</dbReference>
<dbReference type="AlphaFoldDB" id="A0AAJ1V1M6"/>
<evidence type="ECO:0000256" key="2">
    <source>
        <dbReference type="ARBA" id="ARBA00001946"/>
    </source>
</evidence>
<evidence type="ECO:0000256" key="11">
    <source>
        <dbReference type="ARBA" id="ARBA00030193"/>
    </source>
</evidence>
<proteinExistence type="inferred from homology"/>
<keyword evidence="8 12" id="KW-0479">Metal-binding</keyword>
<evidence type="ECO:0000313" key="15">
    <source>
        <dbReference type="Proteomes" id="UP001229251"/>
    </source>
</evidence>
<dbReference type="GO" id="GO:0005829">
    <property type="term" value="C:cytosol"/>
    <property type="evidence" value="ECO:0007669"/>
    <property type="project" value="TreeGrafter"/>
</dbReference>
<dbReference type="PANTHER" id="PTHR20941:SF1">
    <property type="entry name" value="FOLIC ACID SYNTHESIS PROTEIN FOL1"/>
    <property type="match status" value="1"/>
</dbReference>
<dbReference type="NCBIfam" id="TIGR01496">
    <property type="entry name" value="DHPS"/>
    <property type="match status" value="1"/>
</dbReference>
<dbReference type="EC" id="2.5.1.15" evidence="5 12"/>
<dbReference type="Pfam" id="PF00809">
    <property type="entry name" value="Pterin_bind"/>
    <property type="match status" value="1"/>
</dbReference>
<evidence type="ECO:0000256" key="8">
    <source>
        <dbReference type="ARBA" id="ARBA00022723"/>
    </source>
</evidence>
<evidence type="ECO:0000313" key="14">
    <source>
        <dbReference type="EMBL" id="MDK7186695.1"/>
    </source>
</evidence>
<dbReference type="SUPFAM" id="SSF51717">
    <property type="entry name" value="Dihydropteroate synthetase-like"/>
    <property type="match status" value="1"/>
</dbReference>
<comment type="pathway">
    <text evidence="3 12">Cofactor biosynthesis; tetrahydrofolate biosynthesis; 7,8-dihydrofolate from 2-amino-4-hydroxy-6-hydroxymethyl-7,8-dihydropteridine diphosphate and 4-aminobenzoate: step 1/2.</text>
</comment>
<dbReference type="InterPro" id="IPR006390">
    <property type="entry name" value="DHP_synth_dom"/>
</dbReference>
<dbReference type="GO" id="GO:0004156">
    <property type="term" value="F:dihydropteroate synthase activity"/>
    <property type="evidence" value="ECO:0007669"/>
    <property type="project" value="UniProtKB-EC"/>
</dbReference>
<evidence type="ECO:0000256" key="1">
    <source>
        <dbReference type="ARBA" id="ARBA00000012"/>
    </source>
</evidence>
<accession>A0AAJ1V1M6</accession>
<comment type="catalytic activity">
    <reaction evidence="1">
        <text>(7,8-dihydropterin-6-yl)methyl diphosphate + 4-aminobenzoate = 7,8-dihydropteroate + diphosphate</text>
        <dbReference type="Rhea" id="RHEA:19949"/>
        <dbReference type="ChEBI" id="CHEBI:17836"/>
        <dbReference type="ChEBI" id="CHEBI:17839"/>
        <dbReference type="ChEBI" id="CHEBI:33019"/>
        <dbReference type="ChEBI" id="CHEBI:72950"/>
        <dbReference type="EC" id="2.5.1.15"/>
    </reaction>
</comment>
<keyword evidence="10 12" id="KW-0289">Folate biosynthesis</keyword>
<dbReference type="PROSITE" id="PS50972">
    <property type="entry name" value="PTERIN_BINDING"/>
    <property type="match status" value="1"/>
</dbReference>
<dbReference type="GO" id="GO:0046654">
    <property type="term" value="P:tetrahydrofolate biosynthetic process"/>
    <property type="evidence" value="ECO:0007669"/>
    <property type="project" value="TreeGrafter"/>
</dbReference>
<dbReference type="PROSITE" id="PS00792">
    <property type="entry name" value="DHPS_1"/>
    <property type="match status" value="1"/>
</dbReference>
<evidence type="ECO:0000256" key="7">
    <source>
        <dbReference type="ARBA" id="ARBA00022679"/>
    </source>
</evidence>
<evidence type="ECO:0000259" key="13">
    <source>
        <dbReference type="PROSITE" id="PS50972"/>
    </source>
</evidence>
<evidence type="ECO:0000256" key="3">
    <source>
        <dbReference type="ARBA" id="ARBA00004763"/>
    </source>
</evidence>
<evidence type="ECO:0000256" key="4">
    <source>
        <dbReference type="ARBA" id="ARBA00009503"/>
    </source>
</evidence>